<reference evidence="1" key="2">
    <citation type="submission" date="2022-01" db="EMBL/GenBank/DDBJ databases">
        <authorList>
            <person name="Yamashiro T."/>
            <person name="Shiraishi A."/>
            <person name="Satake H."/>
            <person name="Nakayama K."/>
        </authorList>
    </citation>
    <scope>NUCLEOTIDE SEQUENCE</scope>
</reference>
<evidence type="ECO:0000313" key="1">
    <source>
        <dbReference type="EMBL" id="GJT35429.1"/>
    </source>
</evidence>
<dbReference type="Proteomes" id="UP001151760">
    <property type="component" value="Unassembled WGS sequence"/>
</dbReference>
<comment type="caution">
    <text evidence="1">The sequence shown here is derived from an EMBL/GenBank/DDBJ whole genome shotgun (WGS) entry which is preliminary data.</text>
</comment>
<accession>A0ABQ5DEC1</accession>
<dbReference type="EMBL" id="BQNB010015048">
    <property type="protein sequence ID" value="GJT35429.1"/>
    <property type="molecule type" value="Genomic_DNA"/>
</dbReference>
<sequence length="231" mass="26986">MENKKQNEVYGLDAGMEYGPSNVDFGEWLALKFSNYMKMDWHTKNALWIYQTRGDDEEVITDDELSNYRDGNLIEENEIAQIFRIDTDLFHFETPLCKAFKEFNYLLKINVDVANMPWLDYGPWMEPSNNIEHICKPFRFKNGHAKWSTYNWKMGNYCNVGDLPEVIWNGDVIYFKSYEWYANLEEGELKDKALNSKAIFKGSKGVDEESSDNTRTVCLVTNGRILSVQTT</sequence>
<organism evidence="1 2">
    <name type="scientific">Tanacetum coccineum</name>
    <dbReference type="NCBI Taxonomy" id="301880"/>
    <lineage>
        <taxon>Eukaryota</taxon>
        <taxon>Viridiplantae</taxon>
        <taxon>Streptophyta</taxon>
        <taxon>Embryophyta</taxon>
        <taxon>Tracheophyta</taxon>
        <taxon>Spermatophyta</taxon>
        <taxon>Magnoliopsida</taxon>
        <taxon>eudicotyledons</taxon>
        <taxon>Gunneridae</taxon>
        <taxon>Pentapetalae</taxon>
        <taxon>asterids</taxon>
        <taxon>campanulids</taxon>
        <taxon>Asterales</taxon>
        <taxon>Asteraceae</taxon>
        <taxon>Asteroideae</taxon>
        <taxon>Anthemideae</taxon>
        <taxon>Anthemidinae</taxon>
        <taxon>Tanacetum</taxon>
    </lineage>
</organism>
<reference evidence="1" key="1">
    <citation type="journal article" date="2022" name="Int. J. Mol. Sci.">
        <title>Draft Genome of Tanacetum Coccineum: Genomic Comparison of Closely Related Tanacetum-Family Plants.</title>
        <authorList>
            <person name="Yamashiro T."/>
            <person name="Shiraishi A."/>
            <person name="Nakayama K."/>
            <person name="Satake H."/>
        </authorList>
    </citation>
    <scope>NUCLEOTIDE SEQUENCE</scope>
</reference>
<keyword evidence="2" id="KW-1185">Reference proteome</keyword>
<proteinExistence type="predicted"/>
<protein>
    <submittedName>
        <fullName evidence="1">Uncharacterized protein</fullName>
    </submittedName>
</protein>
<gene>
    <name evidence="1" type="ORF">Tco_0925848</name>
</gene>
<name>A0ABQ5DEC1_9ASTR</name>
<evidence type="ECO:0000313" key="2">
    <source>
        <dbReference type="Proteomes" id="UP001151760"/>
    </source>
</evidence>